<dbReference type="GO" id="GO:0051011">
    <property type="term" value="F:microtubule minus-end binding"/>
    <property type="evidence" value="ECO:0007669"/>
    <property type="project" value="TreeGrafter"/>
</dbReference>
<proteinExistence type="inferred from homology"/>
<dbReference type="GO" id="GO:0043015">
    <property type="term" value="F:gamma-tubulin binding"/>
    <property type="evidence" value="ECO:0007669"/>
    <property type="project" value="EnsemblFungi"/>
</dbReference>
<dbReference type="GO" id="GO:0031122">
    <property type="term" value="P:cytoplasmic microtubule organization"/>
    <property type="evidence" value="ECO:0007669"/>
    <property type="project" value="EnsemblFungi"/>
</dbReference>
<dbReference type="GO" id="GO:0008275">
    <property type="term" value="C:gamma-tubulin small complex"/>
    <property type="evidence" value="ECO:0007669"/>
    <property type="project" value="EnsemblFungi"/>
</dbReference>
<dbReference type="GO" id="GO:0044732">
    <property type="term" value="C:mitotic spindle pole body"/>
    <property type="evidence" value="ECO:0007669"/>
    <property type="project" value="TreeGrafter"/>
</dbReference>
<evidence type="ECO:0000313" key="8">
    <source>
        <dbReference type="Proteomes" id="UP000002428"/>
    </source>
</evidence>
<dbReference type="STRING" id="284593.Q6FQY5"/>
<dbReference type="FunCoup" id="Q6FQY5">
    <property type="interactions" value="762"/>
</dbReference>
<dbReference type="Pfam" id="PF17681">
    <property type="entry name" value="GCP_N_terminal"/>
    <property type="match status" value="1"/>
</dbReference>
<keyword evidence="8" id="KW-1185">Reference proteome</keyword>
<dbReference type="Proteomes" id="UP000002428">
    <property type="component" value="Chromosome I"/>
</dbReference>
<accession>Q6FQY5</accession>
<comment type="subcellular location">
    <subcellularLocation>
        <location evidence="4">Cytoplasm</location>
        <location evidence="4">Cytoskeleton</location>
        <location evidence="4">Microtubule organizing center</location>
    </subcellularLocation>
</comment>
<dbReference type="PANTHER" id="PTHR19302:SF13">
    <property type="entry name" value="GAMMA-TUBULIN COMPLEX COMPONENT 2"/>
    <property type="match status" value="1"/>
</dbReference>
<evidence type="ECO:0000256" key="2">
    <source>
        <dbReference type="ARBA" id="ARBA00022701"/>
    </source>
</evidence>
<dbReference type="GO" id="GO:0005822">
    <property type="term" value="C:inner plaque of spindle pole body"/>
    <property type="evidence" value="ECO:0007669"/>
    <property type="project" value="EnsemblFungi"/>
</dbReference>
<dbReference type="KEGG" id="cgr:2889383"/>
<dbReference type="eggNOG" id="KOG2001">
    <property type="taxonomic scope" value="Eukaryota"/>
</dbReference>
<dbReference type="GO" id="GO:0051321">
    <property type="term" value="P:meiotic cell cycle"/>
    <property type="evidence" value="ECO:0007669"/>
    <property type="project" value="TreeGrafter"/>
</dbReference>
<dbReference type="EMBL" id="CR380955">
    <property type="protein sequence ID" value="CAG60296.1"/>
    <property type="molecule type" value="Genomic_DNA"/>
</dbReference>
<evidence type="ECO:0000313" key="7">
    <source>
        <dbReference type="EMBL" id="CAG60296.1"/>
    </source>
</evidence>
<organism evidence="7 8">
    <name type="scientific">Candida glabrata (strain ATCC 2001 / BCRC 20586 / JCM 3761 / NBRC 0622 / NRRL Y-65 / CBS 138)</name>
    <name type="common">Yeast</name>
    <name type="synonym">Nakaseomyces glabratus</name>
    <dbReference type="NCBI Taxonomy" id="284593"/>
    <lineage>
        <taxon>Eukaryota</taxon>
        <taxon>Fungi</taxon>
        <taxon>Dikarya</taxon>
        <taxon>Ascomycota</taxon>
        <taxon>Saccharomycotina</taxon>
        <taxon>Saccharomycetes</taxon>
        <taxon>Saccharomycetales</taxon>
        <taxon>Saccharomycetaceae</taxon>
        <taxon>Nakaseomyces</taxon>
    </lineage>
</organism>
<evidence type="ECO:0000256" key="1">
    <source>
        <dbReference type="ARBA" id="ARBA00022490"/>
    </source>
</evidence>
<dbReference type="PANTHER" id="PTHR19302">
    <property type="entry name" value="GAMMA TUBULIN COMPLEX PROTEIN"/>
    <property type="match status" value="1"/>
</dbReference>
<dbReference type="GO" id="GO:0000278">
    <property type="term" value="P:mitotic cell cycle"/>
    <property type="evidence" value="ECO:0007669"/>
    <property type="project" value="TreeGrafter"/>
</dbReference>
<name>Q6FQY5_CANGA</name>
<dbReference type="GO" id="GO:0005824">
    <property type="term" value="C:outer plaque of spindle pole body"/>
    <property type="evidence" value="ECO:0007669"/>
    <property type="project" value="EnsemblFungi"/>
</dbReference>
<dbReference type="InterPro" id="IPR041470">
    <property type="entry name" value="GCP_N"/>
</dbReference>
<dbReference type="GO" id="GO:0005874">
    <property type="term" value="C:microtubule"/>
    <property type="evidence" value="ECO:0007669"/>
    <property type="project" value="UniProtKB-KW"/>
</dbReference>
<keyword evidence="2 4" id="KW-0493">Microtubule</keyword>
<dbReference type="InterPro" id="IPR042241">
    <property type="entry name" value="GCP_C_sf"/>
</dbReference>
<dbReference type="InParanoid" id="Q6FQY5"/>
<dbReference type="Gene3D" id="1.20.120.1900">
    <property type="entry name" value="Gamma-tubulin complex, C-terminal domain"/>
    <property type="match status" value="1"/>
</dbReference>
<gene>
    <name evidence="6 7" type="ordered locus">CAGL0I02464g</name>
</gene>
<evidence type="ECO:0000313" key="6">
    <source>
        <dbReference type="CGD" id="CAL0132060"/>
    </source>
</evidence>
<dbReference type="GO" id="GO:0007020">
    <property type="term" value="P:microtubule nucleation"/>
    <property type="evidence" value="ECO:0007669"/>
    <property type="project" value="EnsemblFungi"/>
</dbReference>
<evidence type="ECO:0000259" key="5">
    <source>
        <dbReference type="Pfam" id="PF17681"/>
    </source>
</evidence>
<keyword evidence="1 4" id="KW-0963">Cytoplasm</keyword>
<dbReference type="AlphaFoldDB" id="Q6FQY5"/>
<sequence>MEVRAVEDTAELVPKPSAYGDAEEFNEPIMRRMVNYEPFCNKAPKFRAYPLSQLGTPEGRRVQEALVVKDLLDTMMGLEGKYIRYNNSYDPHVDMMPAFRISKNMDKSLKQCCIKILKLSKSYIFINNCIQEWSRPSYGCILHRLTYEIRKFLKDGYLRFIVERLEKEYSSNVSFSIRDMEHMINDYELSKKMEILYNLCLRLNEEMNRRLNMNLDQEDFNNFKRELEDVGQAILLPTDSSLSLTPKGGNIIKVVQEMIAETLGDRNGVQFLKDILNKIGEGYLKMFDDWLINGDINDPHEEFMIRDMMKDVNVTDTNAMMTTDRLWETRYLIRKDGLLESFHEELLSKILVTGKLLNIVKVTMELTSIPVDGKYALRRAGEFDFVHLLEGTNLELYVSRWYSRANELCIRLFFEGYNFGRFLRDIFCNYLYVNNGNKFNKFLLRNHFDLGKEYSESRSVLRRLEQSWDVEVDDRSLVQRLVSLRYSTVSFRESLLQVQRDEIAREDVTMRDESSDDNDALLRASNFENVKRILFEDRHHTDEYDDHGQQGHEQGREQRREPALSNIHYLEFDLVVPYPLNILINHSCMIQLRILQRYMNILAHTQLSVDKRFLDITKDTVWRYRHFQEPIRTKIVKRSTVLLNKMGDTLRAVQTYYTHTVSRELHSATNIISSESRSGTISGSSSGSDGMEVTRIQDVLQDTLTNIISNTCLTSRTITIILDLVQLVESYMKFLRGLRRRLVQLDAQLCHRAQVEYDEDRALESVPRLVRYTEDVFVTTRSLVSALTESMTESIGGSGGVGPHEHVLVTHLHGIF</sequence>
<dbReference type="VEuPathDB" id="FungiDB:CAGL0I02464g"/>
<protein>
    <recommendedName>
        <fullName evidence="4">Spindle pole body component</fullName>
    </recommendedName>
</protein>
<keyword evidence="3 4" id="KW-0206">Cytoskeleton</keyword>
<reference evidence="7 8" key="1">
    <citation type="journal article" date="2004" name="Nature">
        <title>Genome evolution in yeasts.</title>
        <authorList>
            <consortium name="Genolevures"/>
            <person name="Dujon B."/>
            <person name="Sherman D."/>
            <person name="Fischer G."/>
            <person name="Durrens P."/>
            <person name="Casaregola S."/>
            <person name="Lafontaine I."/>
            <person name="de Montigny J."/>
            <person name="Marck C."/>
            <person name="Neuveglise C."/>
            <person name="Talla E."/>
            <person name="Goffard N."/>
            <person name="Frangeul L."/>
            <person name="Aigle M."/>
            <person name="Anthouard V."/>
            <person name="Babour A."/>
            <person name="Barbe V."/>
            <person name="Barnay S."/>
            <person name="Blanchin S."/>
            <person name="Beckerich J.M."/>
            <person name="Beyne E."/>
            <person name="Bleykasten C."/>
            <person name="Boisrame A."/>
            <person name="Boyer J."/>
            <person name="Cattolico L."/>
            <person name="Confanioleri F."/>
            <person name="de Daruvar A."/>
            <person name="Despons L."/>
            <person name="Fabre E."/>
            <person name="Fairhead C."/>
            <person name="Ferry-Dumazet H."/>
            <person name="Groppi A."/>
            <person name="Hantraye F."/>
            <person name="Hennequin C."/>
            <person name="Jauniaux N."/>
            <person name="Joyet P."/>
            <person name="Kachouri R."/>
            <person name="Kerrest A."/>
            <person name="Koszul R."/>
            <person name="Lemaire M."/>
            <person name="Lesur I."/>
            <person name="Ma L."/>
            <person name="Muller H."/>
            <person name="Nicaud J.M."/>
            <person name="Nikolski M."/>
            <person name="Oztas S."/>
            <person name="Ozier-Kalogeropoulos O."/>
            <person name="Pellenz S."/>
            <person name="Potier S."/>
            <person name="Richard G.F."/>
            <person name="Straub M.L."/>
            <person name="Suleau A."/>
            <person name="Swennene D."/>
            <person name="Tekaia F."/>
            <person name="Wesolowski-Louvel M."/>
            <person name="Westhof E."/>
            <person name="Wirth B."/>
            <person name="Zeniou-Meyer M."/>
            <person name="Zivanovic I."/>
            <person name="Bolotin-Fukuhara M."/>
            <person name="Thierry A."/>
            <person name="Bouchier C."/>
            <person name="Caudron B."/>
            <person name="Scarpelli C."/>
            <person name="Gaillardin C."/>
            <person name="Weissenbach J."/>
            <person name="Wincker P."/>
            <person name="Souciet J.L."/>
        </authorList>
    </citation>
    <scope>NUCLEOTIDE SEQUENCE [LARGE SCALE GENOMIC DNA]</scope>
    <source>
        <strain evidence="8">ATCC 2001 / BCRC 20586 / JCM 3761 / NBRC 0622 / NRRL Y-65 / CBS 138</strain>
    </source>
</reference>
<dbReference type="InterPro" id="IPR007259">
    <property type="entry name" value="GCP"/>
</dbReference>
<dbReference type="CGD" id="CAL0132060">
    <property type="gene designation" value="CAGL0I02464g"/>
</dbReference>
<dbReference type="GO" id="GO:0000922">
    <property type="term" value="C:spindle pole"/>
    <property type="evidence" value="ECO:0007669"/>
    <property type="project" value="InterPro"/>
</dbReference>
<dbReference type="HOGENOM" id="CLU_007738_2_0_1"/>
<evidence type="ECO:0000256" key="3">
    <source>
        <dbReference type="ARBA" id="ARBA00023212"/>
    </source>
</evidence>
<dbReference type="GO" id="GO:0051225">
    <property type="term" value="P:spindle assembly"/>
    <property type="evidence" value="ECO:0007669"/>
    <property type="project" value="TreeGrafter"/>
</dbReference>
<evidence type="ECO:0000256" key="4">
    <source>
        <dbReference type="RuleBase" id="RU363050"/>
    </source>
</evidence>
<comment type="similarity">
    <text evidence="4">Belongs to the TUBGCP family.</text>
</comment>
<feature type="domain" description="Gamma tubulin complex component protein N-terminal" evidence="5">
    <location>
        <begin position="68"/>
        <end position="415"/>
    </location>
</feature>